<dbReference type="AlphaFoldDB" id="A0A511MMH4"/>
<evidence type="ECO:0000256" key="4">
    <source>
        <dbReference type="ARBA" id="ARBA00011738"/>
    </source>
</evidence>
<evidence type="ECO:0000256" key="2">
    <source>
        <dbReference type="ARBA" id="ARBA00004746"/>
    </source>
</evidence>
<evidence type="ECO:0000256" key="3">
    <source>
        <dbReference type="ARBA" id="ARBA00010008"/>
    </source>
</evidence>
<dbReference type="SUPFAM" id="SSF53383">
    <property type="entry name" value="PLP-dependent transferases"/>
    <property type="match status" value="1"/>
</dbReference>
<evidence type="ECO:0000256" key="1">
    <source>
        <dbReference type="ARBA" id="ARBA00001933"/>
    </source>
</evidence>
<dbReference type="InterPro" id="IPR004839">
    <property type="entry name" value="Aminotransferase_I/II_large"/>
</dbReference>
<dbReference type="Proteomes" id="UP000321424">
    <property type="component" value="Unassembled WGS sequence"/>
</dbReference>
<comment type="subunit">
    <text evidence="4">Homodimer.</text>
</comment>
<dbReference type="EMBL" id="BJXA01000058">
    <property type="protein sequence ID" value="GEM41825.1"/>
    <property type="molecule type" value="Genomic_DNA"/>
</dbReference>
<evidence type="ECO:0000256" key="6">
    <source>
        <dbReference type="ARBA" id="ARBA00022679"/>
    </source>
</evidence>
<dbReference type="PANTHER" id="PTHR13693:SF100">
    <property type="entry name" value="8-AMINO-7-OXONONANOATE SYNTHASE"/>
    <property type="match status" value="1"/>
</dbReference>
<keyword evidence="9" id="KW-0012">Acyltransferase</keyword>
<comment type="cofactor">
    <cofactor evidence="1 13">
        <name>pyridoxal 5'-phosphate</name>
        <dbReference type="ChEBI" id="CHEBI:597326"/>
    </cofactor>
</comment>
<dbReference type="Pfam" id="PF00155">
    <property type="entry name" value="Aminotran_1_2"/>
    <property type="match status" value="1"/>
</dbReference>
<accession>A0A511MMH4</accession>
<evidence type="ECO:0000256" key="8">
    <source>
        <dbReference type="ARBA" id="ARBA00022898"/>
    </source>
</evidence>
<keyword evidence="7" id="KW-0093">Biotin biosynthesis</keyword>
<evidence type="ECO:0000256" key="11">
    <source>
        <dbReference type="ARBA" id="ARBA00033381"/>
    </source>
</evidence>
<dbReference type="EC" id="2.3.1.47" evidence="5"/>
<evidence type="ECO:0000313" key="16">
    <source>
        <dbReference type="Proteomes" id="UP000321424"/>
    </source>
</evidence>
<dbReference type="InterPro" id="IPR001917">
    <property type="entry name" value="Aminotrans_II_pyridoxalP_BS"/>
</dbReference>
<evidence type="ECO:0000256" key="12">
    <source>
        <dbReference type="ARBA" id="ARBA00047715"/>
    </source>
</evidence>
<dbReference type="InterPro" id="IPR015424">
    <property type="entry name" value="PyrdxlP-dep_Trfase"/>
</dbReference>
<dbReference type="Gene3D" id="3.40.640.10">
    <property type="entry name" value="Type I PLP-dependent aspartate aminotransferase-like (Major domain)"/>
    <property type="match status" value="1"/>
</dbReference>
<dbReference type="InterPro" id="IPR050087">
    <property type="entry name" value="AON_synthase_class-II"/>
</dbReference>
<dbReference type="InterPro" id="IPR015422">
    <property type="entry name" value="PyrdxlP-dep_Trfase_small"/>
</dbReference>
<sequence length="386" mass="39541">MDERASARVAAGLRRELRPRAARSPSLDLASNDYLGLVRHPEVIDGAIESVRRWGAGATGSRLVTGTTAEHELLETELAEFVGAEAGLVFASGYAANLGAVTALAGRGALVVSDAGSHASLVDACRLSRARVEVAAHGDVDAVDRLLAARTEERALVLTDSVFSADGDLAPLAALHRVTRARGAVLIVDEAHGLGVRGAGGRGLVHELGLAGEPDLVITATLSKSLAAQGGVVLASERVRAHLIDAARTFIFDTGLAPAAVGAARAALRVLRREPELAGRVLERAAAIARIAAVPVPDSAVVSVVLGKAQVAFDAAQACRAQGLDVGCFRPPSVPEGTSRLRLTARANLTDAELDTIATVLGDVLAQARGAGVGIAGTVGIRRMAV</sequence>
<protein>
    <recommendedName>
        <fullName evidence="5">8-amino-7-oxononanoate synthase</fullName>
        <ecNumber evidence="5">2.3.1.47</ecNumber>
    </recommendedName>
    <alternativeName>
        <fullName evidence="10">7-keto-8-amino-pelargonic acid synthase</fullName>
    </alternativeName>
    <alternativeName>
        <fullName evidence="11">8-amino-7-ketopelargonate synthase</fullName>
    </alternativeName>
</protein>
<dbReference type="GO" id="GO:0030170">
    <property type="term" value="F:pyridoxal phosphate binding"/>
    <property type="evidence" value="ECO:0007669"/>
    <property type="project" value="InterPro"/>
</dbReference>
<dbReference type="GO" id="GO:0009102">
    <property type="term" value="P:biotin biosynthetic process"/>
    <property type="evidence" value="ECO:0007669"/>
    <property type="project" value="UniProtKB-KW"/>
</dbReference>
<keyword evidence="8 13" id="KW-0663">Pyridoxal phosphate</keyword>
<reference evidence="15 16" key="1">
    <citation type="submission" date="2019-07" db="EMBL/GenBank/DDBJ databases">
        <title>Whole genome shotgun sequence of Nocardia ninae NBRC 108245.</title>
        <authorList>
            <person name="Hosoyama A."/>
            <person name="Uohara A."/>
            <person name="Ohji S."/>
            <person name="Ichikawa N."/>
        </authorList>
    </citation>
    <scope>NUCLEOTIDE SEQUENCE [LARGE SCALE GENOMIC DNA]</scope>
    <source>
        <strain evidence="15 16">NBRC 108245</strain>
    </source>
</reference>
<organism evidence="15 16">
    <name type="scientific">Nocardia ninae NBRC 108245</name>
    <dbReference type="NCBI Taxonomy" id="1210091"/>
    <lineage>
        <taxon>Bacteria</taxon>
        <taxon>Bacillati</taxon>
        <taxon>Actinomycetota</taxon>
        <taxon>Actinomycetes</taxon>
        <taxon>Mycobacteriales</taxon>
        <taxon>Nocardiaceae</taxon>
        <taxon>Nocardia</taxon>
    </lineage>
</organism>
<evidence type="ECO:0000256" key="7">
    <source>
        <dbReference type="ARBA" id="ARBA00022756"/>
    </source>
</evidence>
<comment type="pathway">
    <text evidence="2">Cofactor biosynthesis; biotin biosynthesis.</text>
</comment>
<name>A0A511MMH4_9NOCA</name>
<gene>
    <name evidence="15" type="primary">bioF</name>
    <name evidence="15" type="ORF">NN4_63440</name>
</gene>
<dbReference type="GO" id="GO:0008710">
    <property type="term" value="F:8-amino-7-oxononanoate synthase activity"/>
    <property type="evidence" value="ECO:0007669"/>
    <property type="project" value="UniProtKB-EC"/>
</dbReference>
<keyword evidence="16" id="KW-1185">Reference proteome</keyword>
<dbReference type="PANTHER" id="PTHR13693">
    <property type="entry name" value="CLASS II AMINOTRANSFERASE/8-AMINO-7-OXONONANOATE SYNTHASE"/>
    <property type="match status" value="1"/>
</dbReference>
<keyword evidence="6" id="KW-0808">Transferase</keyword>
<evidence type="ECO:0000256" key="10">
    <source>
        <dbReference type="ARBA" id="ARBA00032610"/>
    </source>
</evidence>
<evidence type="ECO:0000313" key="15">
    <source>
        <dbReference type="EMBL" id="GEM41825.1"/>
    </source>
</evidence>
<evidence type="ECO:0000259" key="14">
    <source>
        <dbReference type="Pfam" id="PF00155"/>
    </source>
</evidence>
<comment type="similarity">
    <text evidence="3">Belongs to the class-II pyridoxal-phosphate-dependent aminotransferase family. BioF subfamily.</text>
</comment>
<comment type="catalytic activity">
    <reaction evidence="12">
        <text>6-carboxyhexanoyl-[ACP] + L-alanine + H(+) = (8S)-8-amino-7-oxononanoate + holo-[ACP] + CO2</text>
        <dbReference type="Rhea" id="RHEA:42288"/>
        <dbReference type="Rhea" id="RHEA-COMP:9685"/>
        <dbReference type="Rhea" id="RHEA-COMP:9955"/>
        <dbReference type="ChEBI" id="CHEBI:15378"/>
        <dbReference type="ChEBI" id="CHEBI:16526"/>
        <dbReference type="ChEBI" id="CHEBI:57972"/>
        <dbReference type="ChEBI" id="CHEBI:64479"/>
        <dbReference type="ChEBI" id="CHEBI:78846"/>
        <dbReference type="ChEBI" id="CHEBI:149468"/>
        <dbReference type="EC" id="2.3.1.47"/>
    </reaction>
</comment>
<evidence type="ECO:0000256" key="5">
    <source>
        <dbReference type="ARBA" id="ARBA00013187"/>
    </source>
</evidence>
<evidence type="ECO:0000256" key="13">
    <source>
        <dbReference type="RuleBase" id="RU003693"/>
    </source>
</evidence>
<proteinExistence type="inferred from homology"/>
<evidence type="ECO:0000256" key="9">
    <source>
        <dbReference type="ARBA" id="ARBA00023315"/>
    </source>
</evidence>
<dbReference type="InterPro" id="IPR015421">
    <property type="entry name" value="PyrdxlP-dep_Trfase_major"/>
</dbReference>
<dbReference type="Gene3D" id="3.90.1150.10">
    <property type="entry name" value="Aspartate Aminotransferase, domain 1"/>
    <property type="match status" value="1"/>
</dbReference>
<comment type="caution">
    <text evidence="15">The sequence shown here is derived from an EMBL/GenBank/DDBJ whole genome shotgun (WGS) entry which is preliminary data.</text>
</comment>
<feature type="domain" description="Aminotransferase class I/classII large" evidence="14">
    <location>
        <begin position="27"/>
        <end position="360"/>
    </location>
</feature>
<dbReference type="PROSITE" id="PS00599">
    <property type="entry name" value="AA_TRANSFER_CLASS_2"/>
    <property type="match status" value="1"/>
</dbReference>